<dbReference type="InterPro" id="IPR003734">
    <property type="entry name" value="DUF155"/>
</dbReference>
<gene>
    <name evidence="3" type="ORF">A3Q56_00558</name>
</gene>
<evidence type="ECO:0000259" key="2">
    <source>
        <dbReference type="Pfam" id="PF02582"/>
    </source>
</evidence>
<comment type="similarity">
    <text evidence="1">Belongs to the RMD1/sif2 family.</text>
</comment>
<organism evidence="3 4">
    <name type="scientific">Intoshia linei</name>
    <dbReference type="NCBI Taxonomy" id="1819745"/>
    <lineage>
        <taxon>Eukaryota</taxon>
        <taxon>Metazoa</taxon>
        <taxon>Spiralia</taxon>
        <taxon>Lophotrochozoa</taxon>
        <taxon>Mesozoa</taxon>
        <taxon>Orthonectida</taxon>
        <taxon>Rhopaluridae</taxon>
        <taxon>Intoshia</taxon>
    </lineage>
</organism>
<dbReference type="GO" id="GO:0070131">
    <property type="term" value="P:positive regulation of mitochondrial translation"/>
    <property type="evidence" value="ECO:0007669"/>
    <property type="project" value="TreeGrafter"/>
</dbReference>
<dbReference type="Pfam" id="PF02582">
    <property type="entry name" value="DUF155"/>
    <property type="match status" value="1"/>
</dbReference>
<comment type="caution">
    <text evidence="3">The sequence shown here is derived from an EMBL/GenBank/DDBJ whole genome shotgun (WGS) entry which is preliminary data.</text>
</comment>
<accession>A0A177BDM3</accession>
<dbReference type="Proteomes" id="UP000078046">
    <property type="component" value="Unassembled WGS sequence"/>
</dbReference>
<evidence type="ECO:0000313" key="3">
    <source>
        <dbReference type="EMBL" id="OAF71671.1"/>
    </source>
</evidence>
<sequence>MQYFKLIECLMLNGSVVFWNIRKDVRTKILSTVIHEASDFPYKKCINVKEAEHFIYEYDGSGNSKNLVNLKDGRIYLKDAAENEKIQINLNLIIYCLSDAISLSVKLSVLESQLRTFIKSIENNLKTSKNIEISRRKILMKAGELLDIRHSTNLNIDLIDLPDTYWDRPVLEKYFLTMKYHLNISQRNLL</sequence>
<protein>
    <recommendedName>
        <fullName evidence="2">DUF155 domain-containing protein</fullName>
    </recommendedName>
</protein>
<reference evidence="3 4" key="1">
    <citation type="submission" date="2016-04" db="EMBL/GenBank/DDBJ databases">
        <title>The genome of Intoshia linei affirms orthonectids as highly simplified spiralians.</title>
        <authorList>
            <person name="Mikhailov K.V."/>
            <person name="Slusarev G.S."/>
            <person name="Nikitin M.A."/>
            <person name="Logacheva M.D."/>
            <person name="Penin A."/>
            <person name="Aleoshin V."/>
            <person name="Panchin Y.V."/>
        </authorList>
    </citation>
    <scope>NUCLEOTIDE SEQUENCE [LARGE SCALE GENOMIC DNA]</scope>
    <source>
        <strain evidence="3">Intl2013</strain>
        <tissue evidence="3">Whole animal</tissue>
    </source>
</reference>
<dbReference type="OrthoDB" id="242766at2759"/>
<dbReference type="EMBL" id="LWCA01000032">
    <property type="protein sequence ID" value="OAF71671.1"/>
    <property type="molecule type" value="Genomic_DNA"/>
</dbReference>
<dbReference type="PANTHER" id="PTHR16255">
    <property type="entry name" value="REQUIRED FOR MEIOTIC NUCLEAR DIVISION PROTEIN 1 HOMOLOG"/>
    <property type="match status" value="1"/>
</dbReference>
<proteinExistence type="inferred from homology"/>
<feature type="domain" description="DUF155" evidence="2">
    <location>
        <begin position="13"/>
        <end position="187"/>
    </location>
</feature>
<dbReference type="InterPro" id="IPR051624">
    <property type="entry name" value="RMD1/Sad1-interacting"/>
</dbReference>
<dbReference type="PANTHER" id="PTHR16255:SF1">
    <property type="entry name" value="REQUIRED FOR MEIOTIC NUCLEAR DIVISION PROTEIN 1 HOMOLOG"/>
    <property type="match status" value="1"/>
</dbReference>
<dbReference type="AlphaFoldDB" id="A0A177BDM3"/>
<name>A0A177BDM3_9BILA</name>
<evidence type="ECO:0000256" key="1">
    <source>
        <dbReference type="ARBA" id="ARBA00008306"/>
    </source>
</evidence>
<keyword evidence="4" id="KW-1185">Reference proteome</keyword>
<dbReference type="GO" id="GO:0005739">
    <property type="term" value="C:mitochondrion"/>
    <property type="evidence" value="ECO:0007669"/>
    <property type="project" value="UniProtKB-ARBA"/>
</dbReference>
<evidence type="ECO:0000313" key="4">
    <source>
        <dbReference type="Proteomes" id="UP000078046"/>
    </source>
</evidence>